<feature type="compositionally biased region" description="Low complexity" evidence="1">
    <location>
        <begin position="262"/>
        <end position="272"/>
    </location>
</feature>
<reference evidence="2" key="1">
    <citation type="submission" date="2020-11" db="EMBL/GenBank/DDBJ databases">
        <authorList>
            <person name="Whiteford S."/>
        </authorList>
    </citation>
    <scope>NUCLEOTIDE SEQUENCE</scope>
</reference>
<name>A0A8S4DWK4_PLUXY</name>
<evidence type="ECO:0000313" key="3">
    <source>
        <dbReference type="Proteomes" id="UP000653454"/>
    </source>
</evidence>
<organism evidence="2 3">
    <name type="scientific">Plutella xylostella</name>
    <name type="common">Diamondback moth</name>
    <name type="synonym">Plutella maculipennis</name>
    <dbReference type="NCBI Taxonomy" id="51655"/>
    <lineage>
        <taxon>Eukaryota</taxon>
        <taxon>Metazoa</taxon>
        <taxon>Ecdysozoa</taxon>
        <taxon>Arthropoda</taxon>
        <taxon>Hexapoda</taxon>
        <taxon>Insecta</taxon>
        <taxon>Pterygota</taxon>
        <taxon>Neoptera</taxon>
        <taxon>Endopterygota</taxon>
        <taxon>Lepidoptera</taxon>
        <taxon>Glossata</taxon>
        <taxon>Ditrysia</taxon>
        <taxon>Yponomeutoidea</taxon>
        <taxon>Plutellidae</taxon>
        <taxon>Plutella</taxon>
    </lineage>
</organism>
<protein>
    <submittedName>
        <fullName evidence="2">(diamondback moth) hypothetical protein</fullName>
    </submittedName>
</protein>
<feature type="compositionally biased region" description="Basic residues" evidence="1">
    <location>
        <begin position="273"/>
        <end position="288"/>
    </location>
</feature>
<keyword evidence="3" id="KW-1185">Reference proteome</keyword>
<evidence type="ECO:0000313" key="2">
    <source>
        <dbReference type="EMBL" id="CAG9106168.1"/>
    </source>
</evidence>
<feature type="region of interest" description="Disordered" evidence="1">
    <location>
        <begin position="230"/>
        <end position="339"/>
    </location>
</feature>
<dbReference type="AlphaFoldDB" id="A0A8S4DWK4"/>
<feature type="region of interest" description="Disordered" evidence="1">
    <location>
        <begin position="19"/>
        <end position="70"/>
    </location>
</feature>
<feature type="compositionally biased region" description="Basic residues" evidence="1">
    <location>
        <begin position="248"/>
        <end position="260"/>
    </location>
</feature>
<feature type="compositionally biased region" description="Basic residues" evidence="1">
    <location>
        <begin position="299"/>
        <end position="311"/>
    </location>
</feature>
<feature type="compositionally biased region" description="Acidic residues" evidence="1">
    <location>
        <begin position="230"/>
        <end position="239"/>
    </location>
</feature>
<feature type="compositionally biased region" description="Basic residues" evidence="1">
    <location>
        <begin position="328"/>
        <end position="339"/>
    </location>
</feature>
<dbReference type="EMBL" id="CAJHNJ030000009">
    <property type="protein sequence ID" value="CAG9106168.1"/>
    <property type="molecule type" value="Genomic_DNA"/>
</dbReference>
<sequence length="339" mass="38862">MKKLRNYLVNVEKEYQVYSSSENVIEEEPKKRKKRGKKRKKKRNKKNNSDTDSSEYEDSGRRDKKLFSRSVLQREGTLRDACDTPPYCMGSCRSGHRRRLPSGLEIFGPPPPPLGERKSVKKVRTQEQGEIAVSQNLCEMEPKCSEPCAGRQQATRTKRRVFARFRMPQGNLTARISEICYSLCRESCILASNLWHRATKELTTFEQEQLHPRLQAVLLKSLSQLTLPIEEESPDEDESSISFSEGSKRKKKKMKRKRGKSSGDSDSDSSTTSKKKKKTKKKKSKKTKSTSDDESDASKKKKKKKGKKTKGSKSESTDSDYESDSSTKKKKKTKKEKKK</sequence>
<feature type="compositionally biased region" description="Basic residues" evidence="1">
    <location>
        <begin position="31"/>
        <end position="46"/>
    </location>
</feature>
<dbReference type="Proteomes" id="UP000653454">
    <property type="component" value="Unassembled WGS sequence"/>
</dbReference>
<evidence type="ECO:0000256" key="1">
    <source>
        <dbReference type="SAM" id="MobiDB-lite"/>
    </source>
</evidence>
<accession>A0A8S4DWK4</accession>
<comment type="caution">
    <text evidence="2">The sequence shown here is derived from an EMBL/GenBank/DDBJ whole genome shotgun (WGS) entry which is preliminary data.</text>
</comment>
<proteinExistence type="predicted"/>
<gene>
    <name evidence="2" type="ORF">PLXY2_LOCUS3607</name>
</gene>